<keyword evidence="2" id="KW-0285">Flavoprotein</keyword>
<comment type="cofactor">
    <cofactor evidence="1">
        <name>FMN</name>
        <dbReference type="ChEBI" id="CHEBI:58210"/>
    </cofactor>
</comment>
<dbReference type="AlphaFoldDB" id="A0A915J8F1"/>
<dbReference type="Pfam" id="PF01070">
    <property type="entry name" value="FMN_dh"/>
    <property type="match status" value="1"/>
</dbReference>
<dbReference type="InterPro" id="IPR037396">
    <property type="entry name" value="FMN_HAD"/>
</dbReference>
<reference evidence="7" key="1">
    <citation type="submission" date="2022-11" db="UniProtKB">
        <authorList>
            <consortium name="WormBaseParasite"/>
        </authorList>
    </citation>
    <scope>IDENTIFICATION</scope>
</reference>
<dbReference type="WBParaSite" id="nRc.2.0.1.t21999-RA">
    <property type="protein sequence ID" value="nRc.2.0.1.t21999-RA"/>
    <property type="gene ID" value="nRc.2.0.1.g21999"/>
</dbReference>
<evidence type="ECO:0000259" key="5">
    <source>
        <dbReference type="PROSITE" id="PS51349"/>
    </source>
</evidence>
<organism evidence="6 7">
    <name type="scientific">Romanomermis culicivorax</name>
    <name type="common">Nematode worm</name>
    <dbReference type="NCBI Taxonomy" id="13658"/>
    <lineage>
        <taxon>Eukaryota</taxon>
        <taxon>Metazoa</taxon>
        <taxon>Ecdysozoa</taxon>
        <taxon>Nematoda</taxon>
        <taxon>Enoplea</taxon>
        <taxon>Dorylaimia</taxon>
        <taxon>Mermithida</taxon>
        <taxon>Mermithoidea</taxon>
        <taxon>Mermithidae</taxon>
        <taxon>Romanomermis</taxon>
    </lineage>
</organism>
<proteinExistence type="predicted"/>
<name>A0A915J8F1_ROMCU</name>
<protein>
    <submittedName>
        <fullName evidence="7">FMN hydroxy acid dehydrogenase domain-containing protein</fullName>
    </submittedName>
</protein>
<evidence type="ECO:0000256" key="1">
    <source>
        <dbReference type="ARBA" id="ARBA00001917"/>
    </source>
</evidence>
<keyword evidence="4" id="KW-0560">Oxidoreductase</keyword>
<dbReference type="Gene3D" id="3.20.20.70">
    <property type="entry name" value="Aldolase class I"/>
    <property type="match status" value="1"/>
</dbReference>
<keyword evidence="6" id="KW-1185">Reference proteome</keyword>
<evidence type="ECO:0000256" key="2">
    <source>
        <dbReference type="ARBA" id="ARBA00022630"/>
    </source>
</evidence>
<evidence type="ECO:0000256" key="3">
    <source>
        <dbReference type="ARBA" id="ARBA00022643"/>
    </source>
</evidence>
<dbReference type="InterPro" id="IPR013785">
    <property type="entry name" value="Aldolase_TIM"/>
</dbReference>
<evidence type="ECO:0000313" key="6">
    <source>
        <dbReference type="Proteomes" id="UP000887565"/>
    </source>
</evidence>
<dbReference type="SUPFAM" id="SSF51395">
    <property type="entry name" value="FMN-linked oxidoreductases"/>
    <property type="match status" value="1"/>
</dbReference>
<dbReference type="PANTHER" id="PTHR10578:SF107">
    <property type="entry name" value="2-HYDROXYACID OXIDASE 1"/>
    <property type="match status" value="1"/>
</dbReference>
<evidence type="ECO:0000256" key="4">
    <source>
        <dbReference type="ARBA" id="ARBA00023002"/>
    </source>
</evidence>
<dbReference type="GO" id="GO:0016491">
    <property type="term" value="F:oxidoreductase activity"/>
    <property type="evidence" value="ECO:0007669"/>
    <property type="project" value="UniProtKB-KW"/>
</dbReference>
<dbReference type="PROSITE" id="PS51349">
    <property type="entry name" value="FMN_HYDROXY_ACID_DH_2"/>
    <property type="match status" value="1"/>
</dbReference>
<dbReference type="OMA" id="SGANHEY"/>
<evidence type="ECO:0000313" key="7">
    <source>
        <dbReference type="WBParaSite" id="nRc.2.0.1.t21999-RA"/>
    </source>
</evidence>
<keyword evidence="3" id="KW-0288">FMN</keyword>
<feature type="domain" description="FMN hydroxy acid dehydrogenase" evidence="5">
    <location>
        <begin position="5"/>
        <end position="208"/>
    </location>
</feature>
<accession>A0A915J8F1</accession>
<sequence>MAHRKLVVPPICIDDFEIIAKSKLPKFAYDYYRSGADDEITLDSNVDAYKKLLIRPRFLVDVSNIDTTVSLLNGALKLKSPICVAATASQRLAHMDGELATSRGESNNKKKRKRKETMSEFLAAAKAQTLMIVSTIATYSLESVALAAPSAPLWFQLYVYRDRSKTLDLIRRAEKAGYGAIVVTIDTPLSGKRRNDIRNEFKLPPTMK</sequence>
<dbReference type="Proteomes" id="UP000887565">
    <property type="component" value="Unplaced"/>
</dbReference>
<dbReference type="InterPro" id="IPR000262">
    <property type="entry name" value="FMN-dep_DH"/>
</dbReference>
<dbReference type="PANTHER" id="PTHR10578">
    <property type="entry name" value="S -2-HYDROXY-ACID OXIDASE-RELATED"/>
    <property type="match status" value="1"/>
</dbReference>